<protein>
    <submittedName>
        <fullName evidence="3">Class I SAM-dependent methyltransferase</fullName>
    </submittedName>
</protein>
<dbReference type="InterPro" id="IPR013216">
    <property type="entry name" value="Methyltransf_11"/>
</dbReference>
<dbReference type="GeneID" id="42179032"/>
<reference evidence="3 4" key="2">
    <citation type="submission" date="2019-04" db="EMBL/GenBank/DDBJ databases">
        <authorList>
            <person name="Yang S."/>
            <person name="Wei W."/>
        </authorList>
    </citation>
    <scope>NUCLEOTIDE SEQUENCE [LARGE SCALE GENOMIC DNA]</scope>
    <source>
        <strain evidence="4">ZP60</strain>
    </source>
</reference>
<feature type="region of interest" description="Disordered" evidence="1">
    <location>
        <begin position="1"/>
        <end position="63"/>
    </location>
</feature>
<dbReference type="SUPFAM" id="SSF53335">
    <property type="entry name" value="S-adenosyl-L-methionine-dependent methyltransferases"/>
    <property type="match status" value="1"/>
</dbReference>
<dbReference type="KEGG" id="halz:E5139_08810"/>
<dbReference type="AlphaFoldDB" id="A0A4D6KKS3"/>
<reference evidence="3 4" key="1">
    <citation type="submission" date="2019-04" db="EMBL/GenBank/DDBJ databases">
        <title>Complete genome sequence of Arthrobacter sp. ZXY-2 associated with effective atrazine degradation and salt adaptation.</title>
        <authorList>
            <person name="Zhao X."/>
        </authorList>
    </citation>
    <scope>NUCLEOTIDE SEQUENCE [LARGE SCALE GENOMIC DNA]</scope>
    <source>
        <strain evidence="4">ZP60</strain>
    </source>
</reference>
<evidence type="ECO:0000256" key="1">
    <source>
        <dbReference type="SAM" id="MobiDB-lite"/>
    </source>
</evidence>
<keyword evidence="3" id="KW-0808">Transferase</keyword>
<dbReference type="Pfam" id="PF08241">
    <property type="entry name" value="Methyltransf_11"/>
    <property type="match status" value="1"/>
</dbReference>
<name>A0A4D6KKS3_9EURY</name>
<accession>A0A4D6KKS3</accession>
<feature type="domain" description="Methyltransferase type 11" evidence="2">
    <location>
        <begin position="62"/>
        <end position="157"/>
    </location>
</feature>
<sequence>MSVSDAFDEWARSGKDQGMERRHWHTAKHVLARMPVESEARSDSEQSSEERSDPRDEGDTVLDLGCGSGYAGRALRETKGAGRVYGIDAAPEMAHNASSYTDDPRVGFAIGDFEHLPFDDDSIDHCFSMEAFYYAQDPHAVLAELRRVLRPGGTFYCAVNRWEEHVHSHEWEELVGVPMLLWSEAQYREAFREAGFAVASQDRIPDTETEIPAESDFPTEDWETREAMVERYREYGTLLTVGVNTA</sequence>
<dbReference type="Proteomes" id="UP000297053">
    <property type="component" value="Chromosome"/>
</dbReference>
<evidence type="ECO:0000259" key="2">
    <source>
        <dbReference type="Pfam" id="PF08241"/>
    </source>
</evidence>
<keyword evidence="3" id="KW-0489">Methyltransferase</keyword>
<dbReference type="EMBL" id="CP039375">
    <property type="protein sequence ID" value="QCD65726.1"/>
    <property type="molecule type" value="Genomic_DNA"/>
</dbReference>
<evidence type="ECO:0000313" key="3">
    <source>
        <dbReference type="EMBL" id="QCD65726.1"/>
    </source>
</evidence>
<dbReference type="InterPro" id="IPR029063">
    <property type="entry name" value="SAM-dependent_MTases_sf"/>
</dbReference>
<organism evidence="3 4">
    <name type="scientific">Halomicrobium mukohataei</name>
    <dbReference type="NCBI Taxonomy" id="57705"/>
    <lineage>
        <taxon>Archaea</taxon>
        <taxon>Methanobacteriati</taxon>
        <taxon>Methanobacteriota</taxon>
        <taxon>Stenosarchaea group</taxon>
        <taxon>Halobacteria</taxon>
        <taxon>Halobacteriales</taxon>
        <taxon>Haloarculaceae</taxon>
        <taxon>Halomicrobium</taxon>
    </lineage>
</organism>
<dbReference type="OMA" id="RHWHTAK"/>
<proteinExistence type="predicted"/>
<dbReference type="PANTHER" id="PTHR43591">
    <property type="entry name" value="METHYLTRANSFERASE"/>
    <property type="match status" value="1"/>
</dbReference>
<dbReference type="GO" id="GO:0008757">
    <property type="term" value="F:S-adenosylmethionine-dependent methyltransferase activity"/>
    <property type="evidence" value="ECO:0007669"/>
    <property type="project" value="InterPro"/>
</dbReference>
<evidence type="ECO:0000313" key="4">
    <source>
        <dbReference type="Proteomes" id="UP000297053"/>
    </source>
</evidence>
<feature type="compositionally biased region" description="Basic and acidic residues" evidence="1">
    <location>
        <begin position="9"/>
        <end position="21"/>
    </location>
</feature>
<dbReference type="Gene3D" id="3.40.50.150">
    <property type="entry name" value="Vaccinia Virus protein VP39"/>
    <property type="match status" value="1"/>
</dbReference>
<feature type="compositionally biased region" description="Basic residues" evidence="1">
    <location>
        <begin position="22"/>
        <end position="31"/>
    </location>
</feature>
<dbReference type="GO" id="GO:0032259">
    <property type="term" value="P:methylation"/>
    <property type="evidence" value="ECO:0007669"/>
    <property type="project" value="UniProtKB-KW"/>
</dbReference>
<dbReference type="RefSeq" id="WP_015762099.1">
    <property type="nucleotide sequence ID" value="NZ_CP039375.1"/>
</dbReference>
<dbReference type="CDD" id="cd02440">
    <property type="entry name" value="AdoMet_MTases"/>
    <property type="match status" value="1"/>
</dbReference>
<gene>
    <name evidence="3" type="ORF">E5139_08810</name>
</gene>
<feature type="compositionally biased region" description="Basic and acidic residues" evidence="1">
    <location>
        <begin position="36"/>
        <end position="58"/>
    </location>
</feature>